<feature type="compositionally biased region" description="Basic and acidic residues" evidence="1">
    <location>
        <begin position="220"/>
        <end position="229"/>
    </location>
</feature>
<dbReference type="EMBL" id="LR899750">
    <property type="protein sequence ID" value="CAD7242213.1"/>
    <property type="molecule type" value="Genomic_DNA"/>
</dbReference>
<evidence type="ECO:0000256" key="1">
    <source>
        <dbReference type="SAM" id="MobiDB-lite"/>
    </source>
</evidence>
<evidence type="ECO:0000313" key="2">
    <source>
        <dbReference type="EMBL" id="CAD7242213.1"/>
    </source>
</evidence>
<reference evidence="2" key="1">
    <citation type="submission" date="2020-11" db="EMBL/GenBank/DDBJ databases">
        <authorList>
            <person name="Tran Van P."/>
        </authorList>
    </citation>
    <scope>NUCLEOTIDE SEQUENCE</scope>
</reference>
<sequence>MIMSGEKCSSEARSPLHIQASSSTFGKAAHVGASLRADRNREEEHVRRRKIGEENTWRGRAKSLEFDMDEVIVTGQFVGNTISSETNGYAENGKSGEEEESTESRRRNLFGDILRNNVRRDFLLFGSKFPDSTQTNRFVEESECKNLEVVEDNSNKLHQHPKRQVPVESARTGYIKETHSHGQKSDEGKHSPPAKHNGITRQKDPSRLGHSRETPVSLRRKSEEPKDGLPELMKVFHRRSLKNGDDTAHFHQKIYQMSRSQTEPMNLALDGTAAPIHKARANSSSLSAAITIPVKGAMPAS</sequence>
<dbReference type="EMBL" id="CAJPEV010000233">
    <property type="protein sequence ID" value="CAG0882743.1"/>
    <property type="molecule type" value="Genomic_DNA"/>
</dbReference>
<proteinExistence type="predicted"/>
<gene>
    <name evidence="2" type="ORF">DSTB1V02_LOCUS2184</name>
</gene>
<keyword evidence="3" id="KW-1185">Reference proteome</keyword>
<feature type="compositionally biased region" description="Basic and acidic residues" evidence="1">
    <location>
        <begin position="201"/>
        <end position="213"/>
    </location>
</feature>
<dbReference type="Proteomes" id="UP000677054">
    <property type="component" value="Unassembled WGS sequence"/>
</dbReference>
<feature type="region of interest" description="Disordered" evidence="1">
    <location>
        <begin position="82"/>
        <end position="105"/>
    </location>
</feature>
<accession>A0A7R8X7W0</accession>
<evidence type="ECO:0000313" key="3">
    <source>
        <dbReference type="Proteomes" id="UP000677054"/>
    </source>
</evidence>
<name>A0A7R8X7W0_9CRUS</name>
<feature type="compositionally biased region" description="Basic and acidic residues" evidence="1">
    <location>
        <begin position="36"/>
        <end position="49"/>
    </location>
</feature>
<organism evidence="2">
    <name type="scientific">Darwinula stevensoni</name>
    <dbReference type="NCBI Taxonomy" id="69355"/>
    <lineage>
        <taxon>Eukaryota</taxon>
        <taxon>Metazoa</taxon>
        <taxon>Ecdysozoa</taxon>
        <taxon>Arthropoda</taxon>
        <taxon>Crustacea</taxon>
        <taxon>Oligostraca</taxon>
        <taxon>Ostracoda</taxon>
        <taxon>Podocopa</taxon>
        <taxon>Podocopida</taxon>
        <taxon>Darwinulocopina</taxon>
        <taxon>Darwinuloidea</taxon>
        <taxon>Darwinulidae</taxon>
        <taxon>Darwinula</taxon>
    </lineage>
</organism>
<feature type="compositionally biased region" description="Basic and acidic residues" evidence="1">
    <location>
        <begin position="177"/>
        <end position="190"/>
    </location>
</feature>
<feature type="region of interest" description="Disordered" evidence="1">
    <location>
        <begin position="177"/>
        <end position="229"/>
    </location>
</feature>
<feature type="region of interest" description="Disordered" evidence="1">
    <location>
        <begin position="19"/>
        <end position="49"/>
    </location>
</feature>
<protein>
    <submittedName>
        <fullName evidence="2">Uncharacterized protein</fullName>
    </submittedName>
</protein>
<dbReference type="AlphaFoldDB" id="A0A7R8X7W0"/>